<dbReference type="PROSITE" id="PS51184">
    <property type="entry name" value="JMJC"/>
    <property type="match status" value="1"/>
</dbReference>
<dbReference type="RefSeq" id="WP_265720834.1">
    <property type="nucleotide sequence ID" value="NZ_JAPIVK010000006.1"/>
</dbReference>
<organism evidence="2 3">
    <name type="scientific">Microbulbifer halophilus</name>
    <dbReference type="NCBI Taxonomy" id="453963"/>
    <lineage>
        <taxon>Bacteria</taxon>
        <taxon>Pseudomonadati</taxon>
        <taxon>Pseudomonadota</taxon>
        <taxon>Gammaproteobacteria</taxon>
        <taxon>Cellvibrionales</taxon>
        <taxon>Microbulbiferaceae</taxon>
        <taxon>Microbulbifer</taxon>
    </lineage>
</organism>
<comment type="caution">
    <text evidence="2">The sequence shown here is derived from an EMBL/GenBank/DDBJ whole genome shotgun (WGS) entry which is preliminary data.</text>
</comment>
<evidence type="ECO:0000313" key="3">
    <source>
        <dbReference type="Proteomes" id="UP001597425"/>
    </source>
</evidence>
<name>A0ABW5E7H7_9GAMM</name>
<dbReference type="SUPFAM" id="SSF51197">
    <property type="entry name" value="Clavaminate synthase-like"/>
    <property type="match status" value="1"/>
</dbReference>
<dbReference type="PANTHER" id="PTHR12461:SF105">
    <property type="entry name" value="HYPOXIA-INDUCIBLE FACTOR 1-ALPHA INHIBITOR"/>
    <property type="match status" value="1"/>
</dbReference>
<gene>
    <name evidence="2" type="ORF">ACFSKX_02905</name>
</gene>
<evidence type="ECO:0000259" key="1">
    <source>
        <dbReference type="PROSITE" id="PS51184"/>
    </source>
</evidence>
<feature type="domain" description="JmjC" evidence="1">
    <location>
        <begin position="116"/>
        <end position="278"/>
    </location>
</feature>
<dbReference type="InterPro" id="IPR041667">
    <property type="entry name" value="Cupin_8"/>
</dbReference>
<keyword evidence="3" id="KW-1185">Reference proteome</keyword>
<dbReference type="SMART" id="SM00558">
    <property type="entry name" value="JmjC"/>
    <property type="match status" value="1"/>
</dbReference>
<dbReference type="InterPro" id="IPR003347">
    <property type="entry name" value="JmjC_dom"/>
</dbReference>
<evidence type="ECO:0000313" key="2">
    <source>
        <dbReference type="EMBL" id="MFD2309354.1"/>
    </source>
</evidence>
<sequence>MVEITKKTKAIEGVNPDNIPWQRLMEECEPVVLKGIAKDWELVRAGRQSAEKAMGYLKSFHNGKTVCAYLGPAEIKGKYFYKDDLSGLNFESQRLPLDKVLDRIGEHLESANPPSIYVGSTTLDACLPGLREYNDLVFDDAMFESGAPLTSIWVGNRSIASAHYDAPNNLACCVVGRRRFTLFPPDQIDNLYPGPLEPTPGGQAVSMVDFADPDFDRYPRFRKALAAAQVADLEPGDAVFYPSLWWHQVEALSPFNVLVNYWWNTSPLYMGTPMNALYHALLSLRDRPDHEREGWKHIFDYYIFGDRERPRTHLPEKVQGALGPVDDTMARQLRAMLLHKLNR</sequence>
<dbReference type="Proteomes" id="UP001597425">
    <property type="component" value="Unassembled WGS sequence"/>
</dbReference>
<dbReference type="Gene3D" id="2.60.120.10">
    <property type="entry name" value="Jelly Rolls"/>
    <property type="match status" value="1"/>
</dbReference>
<dbReference type="InterPro" id="IPR014710">
    <property type="entry name" value="RmlC-like_jellyroll"/>
</dbReference>
<reference evidence="3" key="1">
    <citation type="journal article" date="2019" name="Int. J. Syst. Evol. Microbiol.">
        <title>The Global Catalogue of Microorganisms (GCM) 10K type strain sequencing project: providing services to taxonomists for standard genome sequencing and annotation.</title>
        <authorList>
            <consortium name="The Broad Institute Genomics Platform"/>
            <consortium name="The Broad Institute Genome Sequencing Center for Infectious Disease"/>
            <person name="Wu L."/>
            <person name="Ma J."/>
        </authorList>
    </citation>
    <scope>NUCLEOTIDE SEQUENCE [LARGE SCALE GENOMIC DNA]</scope>
    <source>
        <strain evidence="3">KCTC 12848</strain>
    </source>
</reference>
<dbReference type="Pfam" id="PF13621">
    <property type="entry name" value="Cupin_8"/>
    <property type="match status" value="1"/>
</dbReference>
<accession>A0ABW5E7H7</accession>
<dbReference type="EMBL" id="JBHUJD010000003">
    <property type="protein sequence ID" value="MFD2309354.1"/>
    <property type="molecule type" value="Genomic_DNA"/>
</dbReference>
<protein>
    <submittedName>
        <fullName evidence="2">Cupin-like domain-containing protein</fullName>
    </submittedName>
</protein>
<proteinExistence type="predicted"/>
<dbReference type="PANTHER" id="PTHR12461">
    <property type="entry name" value="HYPOXIA-INDUCIBLE FACTOR 1 ALPHA INHIBITOR-RELATED"/>
    <property type="match status" value="1"/>
</dbReference>